<accession>A0A821WHU0</accession>
<dbReference type="AlphaFoldDB" id="A0A821WHU0"/>
<comment type="caution">
    <text evidence="1">The sequence shown here is derived from an EMBL/GenBank/DDBJ whole genome shotgun (WGS) entry which is preliminary data.</text>
</comment>
<evidence type="ECO:0000313" key="1">
    <source>
        <dbReference type="EMBL" id="CAF4922975.1"/>
    </source>
</evidence>
<organism evidence="1 2">
    <name type="scientific">Rotaria socialis</name>
    <dbReference type="NCBI Taxonomy" id="392032"/>
    <lineage>
        <taxon>Eukaryota</taxon>
        <taxon>Metazoa</taxon>
        <taxon>Spiralia</taxon>
        <taxon>Gnathifera</taxon>
        <taxon>Rotifera</taxon>
        <taxon>Eurotatoria</taxon>
        <taxon>Bdelloidea</taxon>
        <taxon>Philodinida</taxon>
        <taxon>Philodinidae</taxon>
        <taxon>Rotaria</taxon>
    </lineage>
</organism>
<keyword evidence="2" id="KW-1185">Reference proteome</keyword>
<name>A0A821WHU0_9BILA</name>
<feature type="non-terminal residue" evidence="1">
    <location>
        <position position="1"/>
    </location>
</feature>
<protein>
    <submittedName>
        <fullName evidence="1">Uncharacterized protein</fullName>
    </submittedName>
</protein>
<evidence type="ECO:0000313" key="2">
    <source>
        <dbReference type="Proteomes" id="UP000663873"/>
    </source>
</evidence>
<dbReference type="EMBL" id="CAJOBP010083541">
    <property type="protein sequence ID" value="CAF4922975.1"/>
    <property type="molecule type" value="Genomic_DNA"/>
</dbReference>
<gene>
    <name evidence="1" type="ORF">UJA718_LOCUS46515</name>
</gene>
<proteinExistence type="predicted"/>
<dbReference type="Proteomes" id="UP000663873">
    <property type="component" value="Unassembled WGS sequence"/>
</dbReference>
<reference evidence="1" key="1">
    <citation type="submission" date="2021-02" db="EMBL/GenBank/DDBJ databases">
        <authorList>
            <person name="Nowell W R."/>
        </authorList>
    </citation>
    <scope>NUCLEOTIDE SEQUENCE</scope>
</reference>
<sequence>ICMSPLSMFEPDGVRYDSLEEFRELREDFVRDRVTCTHWPLELNTASMYF</sequence>